<accession>A0A163VFA6</accession>
<dbReference type="InterPro" id="IPR029068">
    <property type="entry name" value="Glyas_Bleomycin-R_OHBP_Dase"/>
</dbReference>
<evidence type="ECO:0000259" key="1">
    <source>
        <dbReference type="PROSITE" id="PS51819"/>
    </source>
</evidence>
<name>A0A163VFA6_9BACL</name>
<proteinExistence type="predicted"/>
<dbReference type="OrthoDB" id="9796521at2"/>
<evidence type="ECO:0000313" key="2">
    <source>
        <dbReference type="EMBL" id="KZE74806.1"/>
    </source>
</evidence>
<dbReference type="RefSeq" id="WP_063185230.1">
    <property type="nucleotide sequence ID" value="NZ_LQRA01000075.1"/>
</dbReference>
<organism evidence="2 3">
    <name type="scientific">Paenibacillus elgii</name>
    <dbReference type="NCBI Taxonomy" id="189691"/>
    <lineage>
        <taxon>Bacteria</taxon>
        <taxon>Bacillati</taxon>
        <taxon>Bacillota</taxon>
        <taxon>Bacilli</taxon>
        <taxon>Bacillales</taxon>
        <taxon>Paenibacillaceae</taxon>
        <taxon>Paenibacillus</taxon>
    </lineage>
</organism>
<dbReference type="InterPro" id="IPR037523">
    <property type="entry name" value="VOC_core"/>
</dbReference>
<dbReference type="STRING" id="1007103.GCA_000213315_01352"/>
<dbReference type="Gene3D" id="3.10.180.10">
    <property type="entry name" value="2,3-Dihydroxybiphenyl 1,2-Dioxygenase, domain 1"/>
    <property type="match status" value="1"/>
</dbReference>
<dbReference type="PROSITE" id="PS51819">
    <property type="entry name" value="VOC"/>
    <property type="match status" value="1"/>
</dbReference>
<dbReference type="PANTHER" id="PTHR36503:SF3">
    <property type="entry name" value="BLR0126 PROTEIN"/>
    <property type="match status" value="1"/>
</dbReference>
<feature type="domain" description="VOC" evidence="1">
    <location>
        <begin position="8"/>
        <end position="129"/>
    </location>
</feature>
<dbReference type="InterPro" id="IPR004360">
    <property type="entry name" value="Glyas_Fos-R_dOase_dom"/>
</dbReference>
<dbReference type="AlphaFoldDB" id="A0A163VFA6"/>
<protein>
    <submittedName>
        <fullName evidence="2">Glyoxalase</fullName>
    </submittedName>
</protein>
<dbReference type="Pfam" id="PF00903">
    <property type="entry name" value="Glyoxalase"/>
    <property type="match status" value="1"/>
</dbReference>
<dbReference type="PANTHER" id="PTHR36503">
    <property type="entry name" value="BLR2520 PROTEIN"/>
    <property type="match status" value="1"/>
</dbReference>
<dbReference type="EMBL" id="LQRA01000075">
    <property type="protein sequence ID" value="KZE74806.1"/>
    <property type="molecule type" value="Genomic_DNA"/>
</dbReference>
<dbReference type="eggNOG" id="COG0346">
    <property type="taxonomic scope" value="Bacteria"/>
</dbReference>
<sequence>MKSLGSMNVDVITLFVEDFQKAKAFYQEVFGFQAVYEDEVSSVFNFGNMSVNLLDISESHELMKPGTVGTRESGFRFLLTIRVDDVDAVCDELKKRGVTLLNGPINRPWGVRTASFIDPAGHAWEIAEQLA</sequence>
<reference evidence="3" key="1">
    <citation type="submission" date="2016-01" db="EMBL/GenBank/DDBJ databases">
        <title>Draft genome of Chromobacterium sp. F49.</title>
        <authorList>
            <person name="Hong K.W."/>
        </authorList>
    </citation>
    <scope>NUCLEOTIDE SEQUENCE [LARGE SCALE GENOMIC DNA]</scope>
    <source>
        <strain evidence="3">M63</strain>
    </source>
</reference>
<dbReference type="Proteomes" id="UP000076563">
    <property type="component" value="Unassembled WGS sequence"/>
</dbReference>
<evidence type="ECO:0000313" key="3">
    <source>
        <dbReference type="Proteomes" id="UP000076563"/>
    </source>
</evidence>
<keyword evidence="3" id="KW-1185">Reference proteome</keyword>
<dbReference type="SUPFAM" id="SSF54593">
    <property type="entry name" value="Glyoxalase/Bleomycin resistance protein/Dihydroxybiphenyl dioxygenase"/>
    <property type="match status" value="1"/>
</dbReference>
<comment type="caution">
    <text evidence="2">The sequence shown here is derived from an EMBL/GenBank/DDBJ whole genome shotgun (WGS) entry which is preliminary data.</text>
</comment>
<gene>
    <name evidence="2" type="ORF">AV654_28060</name>
</gene>